<protein>
    <recommendedName>
        <fullName evidence="2">Retrotransposon gag domain-containing protein</fullName>
    </recommendedName>
</protein>
<proteinExistence type="predicted"/>
<reference evidence="3" key="1">
    <citation type="submission" date="2018-05" db="EMBL/GenBank/DDBJ databases">
        <title>Draft genome of Mucuna pruriens seed.</title>
        <authorList>
            <person name="Nnadi N.E."/>
            <person name="Vos R."/>
            <person name="Hasami M.H."/>
            <person name="Devisetty U.K."/>
            <person name="Aguiy J.C."/>
        </authorList>
    </citation>
    <scope>NUCLEOTIDE SEQUENCE [LARGE SCALE GENOMIC DNA]</scope>
    <source>
        <strain evidence="3">JCA_2017</strain>
    </source>
</reference>
<dbReference type="OrthoDB" id="1740536at2759"/>
<sequence>MGHSCRGSTPHPTILRATIQQGDRWNPYPSKLQRDSGGTIRWNSGPSCTFISLLDANVHQWWQRSTQLQVFFGHLEGCSYAMDGYSTSQAFSDLANSFLSQFAANRLKKLEVVDLFDIKQARSESLKSYLTHFNNATVQVDDSDQKFFVKAFQKGLRVGPFSDALTLRKSSSMEEIRARAVKHVEVEEDQTDRLEAERAEHKDVKRSSHQKEDSKRQLQMRVRDFPQNFTPLTKKRTQILREICYTSMLEFPPR</sequence>
<feature type="region of interest" description="Disordered" evidence="1">
    <location>
        <begin position="187"/>
        <end position="218"/>
    </location>
</feature>
<evidence type="ECO:0000256" key="1">
    <source>
        <dbReference type="SAM" id="MobiDB-lite"/>
    </source>
</evidence>
<dbReference type="EMBL" id="QJKJ01001841">
    <property type="protein sequence ID" value="RDY05629.1"/>
    <property type="molecule type" value="Genomic_DNA"/>
</dbReference>
<comment type="caution">
    <text evidence="3">The sequence shown here is derived from an EMBL/GenBank/DDBJ whole genome shotgun (WGS) entry which is preliminary data.</text>
</comment>
<feature type="non-terminal residue" evidence="3">
    <location>
        <position position="1"/>
    </location>
</feature>
<feature type="domain" description="Retrotransposon gag" evidence="2">
    <location>
        <begin position="50"/>
        <end position="157"/>
    </location>
</feature>
<organism evidence="3 4">
    <name type="scientific">Mucuna pruriens</name>
    <name type="common">Velvet bean</name>
    <name type="synonym">Dolichos pruriens</name>
    <dbReference type="NCBI Taxonomy" id="157652"/>
    <lineage>
        <taxon>Eukaryota</taxon>
        <taxon>Viridiplantae</taxon>
        <taxon>Streptophyta</taxon>
        <taxon>Embryophyta</taxon>
        <taxon>Tracheophyta</taxon>
        <taxon>Spermatophyta</taxon>
        <taxon>Magnoliopsida</taxon>
        <taxon>eudicotyledons</taxon>
        <taxon>Gunneridae</taxon>
        <taxon>Pentapetalae</taxon>
        <taxon>rosids</taxon>
        <taxon>fabids</taxon>
        <taxon>Fabales</taxon>
        <taxon>Fabaceae</taxon>
        <taxon>Papilionoideae</taxon>
        <taxon>50 kb inversion clade</taxon>
        <taxon>NPAAA clade</taxon>
        <taxon>indigoferoid/millettioid clade</taxon>
        <taxon>Phaseoleae</taxon>
        <taxon>Mucuna</taxon>
    </lineage>
</organism>
<dbReference type="Pfam" id="PF03732">
    <property type="entry name" value="Retrotrans_gag"/>
    <property type="match status" value="1"/>
</dbReference>
<evidence type="ECO:0000259" key="2">
    <source>
        <dbReference type="Pfam" id="PF03732"/>
    </source>
</evidence>
<gene>
    <name evidence="3" type="ORF">CR513_10504</name>
</gene>
<dbReference type="Proteomes" id="UP000257109">
    <property type="component" value="Unassembled WGS sequence"/>
</dbReference>
<accession>A0A371HS74</accession>
<evidence type="ECO:0000313" key="3">
    <source>
        <dbReference type="EMBL" id="RDY05629.1"/>
    </source>
</evidence>
<keyword evidence="4" id="KW-1185">Reference proteome</keyword>
<evidence type="ECO:0000313" key="4">
    <source>
        <dbReference type="Proteomes" id="UP000257109"/>
    </source>
</evidence>
<dbReference type="AlphaFoldDB" id="A0A371HS74"/>
<name>A0A371HS74_MUCPR</name>
<dbReference type="InterPro" id="IPR005162">
    <property type="entry name" value="Retrotrans_gag_dom"/>
</dbReference>